<protein>
    <submittedName>
        <fullName evidence="20">CSON015499 protein</fullName>
    </submittedName>
</protein>
<evidence type="ECO:0000256" key="10">
    <source>
        <dbReference type="ARBA" id="ARBA00023136"/>
    </source>
</evidence>
<evidence type="ECO:0000256" key="8">
    <source>
        <dbReference type="ARBA" id="ARBA00022989"/>
    </source>
</evidence>
<dbReference type="OMA" id="NCAIPCK"/>
<keyword evidence="6 16" id="KW-0812">Transmembrane</keyword>
<feature type="transmembrane region" description="Helical" evidence="16">
    <location>
        <begin position="523"/>
        <end position="546"/>
    </location>
</feature>
<dbReference type="AlphaFoldDB" id="A0A336LSY3"/>
<dbReference type="GO" id="GO:0042813">
    <property type="term" value="F:Wnt receptor activity"/>
    <property type="evidence" value="ECO:0007669"/>
    <property type="project" value="TreeGrafter"/>
</dbReference>
<organism evidence="20">
    <name type="scientific">Culicoides sonorensis</name>
    <name type="common">Biting midge</name>
    <dbReference type="NCBI Taxonomy" id="179676"/>
    <lineage>
        <taxon>Eukaryota</taxon>
        <taxon>Metazoa</taxon>
        <taxon>Ecdysozoa</taxon>
        <taxon>Arthropoda</taxon>
        <taxon>Hexapoda</taxon>
        <taxon>Insecta</taxon>
        <taxon>Pterygota</taxon>
        <taxon>Neoptera</taxon>
        <taxon>Endopterygota</taxon>
        <taxon>Diptera</taxon>
        <taxon>Nematocera</taxon>
        <taxon>Chironomoidea</taxon>
        <taxon>Ceratopogonidae</taxon>
        <taxon>Ceratopogoninae</taxon>
        <taxon>Culicoides</taxon>
        <taxon>Monoculicoides</taxon>
    </lineage>
</organism>
<dbReference type="Pfam" id="PF01534">
    <property type="entry name" value="Frizzled"/>
    <property type="match status" value="1"/>
</dbReference>
<accession>A0A336LSY3</accession>
<evidence type="ECO:0000256" key="16">
    <source>
        <dbReference type="SAM" id="Phobius"/>
    </source>
</evidence>
<evidence type="ECO:0000256" key="5">
    <source>
        <dbReference type="ARBA" id="ARBA00022687"/>
    </source>
</evidence>
<dbReference type="CDD" id="cd07456">
    <property type="entry name" value="CRD_FZ5_like"/>
    <property type="match status" value="1"/>
</dbReference>
<feature type="region of interest" description="Disordered" evidence="15">
    <location>
        <begin position="155"/>
        <end position="179"/>
    </location>
</feature>
<feature type="disulfide bond" evidence="14">
    <location>
        <begin position="49"/>
        <end position="95"/>
    </location>
</feature>
<dbReference type="GO" id="GO:0005886">
    <property type="term" value="C:plasma membrane"/>
    <property type="evidence" value="ECO:0007669"/>
    <property type="project" value="UniProtKB-SubCell"/>
</dbReference>
<evidence type="ECO:0000256" key="9">
    <source>
        <dbReference type="ARBA" id="ARBA00023040"/>
    </source>
</evidence>
<evidence type="ECO:0000256" key="4">
    <source>
        <dbReference type="ARBA" id="ARBA00022475"/>
    </source>
</evidence>
<feature type="domain" description="FZ" evidence="18">
    <location>
        <begin position="36"/>
        <end position="157"/>
    </location>
</feature>
<dbReference type="Gene3D" id="1.20.1070.10">
    <property type="entry name" value="Rhodopsin 7-helix transmembrane proteins"/>
    <property type="match status" value="1"/>
</dbReference>
<dbReference type="VEuPathDB" id="VectorBase:CSON015499"/>
<feature type="transmembrane region" description="Helical" evidence="16">
    <location>
        <begin position="290"/>
        <end position="310"/>
    </location>
</feature>
<dbReference type="PANTHER" id="PTHR11309:SF126">
    <property type="entry name" value="FRIZZLED-2"/>
    <property type="match status" value="1"/>
</dbReference>
<dbReference type="FunFam" id="1.10.2000.10:FF:000004">
    <property type="entry name" value="Frizzled class receptor 8a"/>
    <property type="match status" value="1"/>
</dbReference>
<keyword evidence="5" id="KW-0879">Wnt signaling pathway</keyword>
<dbReference type="GO" id="GO:0060070">
    <property type="term" value="P:canonical Wnt signaling pathway"/>
    <property type="evidence" value="ECO:0007669"/>
    <property type="project" value="TreeGrafter"/>
</dbReference>
<gene>
    <name evidence="20" type="primary">CSON015499</name>
</gene>
<evidence type="ECO:0000256" key="13">
    <source>
        <dbReference type="ARBA" id="ARBA00023224"/>
    </source>
</evidence>
<dbReference type="PANTHER" id="PTHR11309">
    <property type="entry name" value="FRIZZLED"/>
    <property type="match status" value="1"/>
</dbReference>
<evidence type="ECO:0000256" key="12">
    <source>
        <dbReference type="ARBA" id="ARBA00023170"/>
    </source>
</evidence>
<comment type="subcellular location">
    <subcellularLocation>
        <location evidence="1">Cell membrane</location>
        <topology evidence="1">Multi-pass membrane protein</topology>
    </subcellularLocation>
</comment>
<evidence type="ECO:0000256" key="2">
    <source>
        <dbReference type="ARBA" id="ARBA00008077"/>
    </source>
</evidence>
<evidence type="ECO:0000256" key="1">
    <source>
        <dbReference type="ARBA" id="ARBA00004651"/>
    </source>
</evidence>
<feature type="transmembrane region" description="Helical" evidence="16">
    <location>
        <begin position="338"/>
        <end position="367"/>
    </location>
</feature>
<proteinExistence type="inferred from homology"/>
<dbReference type="InterPro" id="IPR017981">
    <property type="entry name" value="GPCR_2-like_7TM"/>
</dbReference>
<keyword evidence="13" id="KW-0807">Transducer</keyword>
<feature type="transmembrane region" description="Helical" evidence="16">
    <location>
        <begin position="254"/>
        <end position="278"/>
    </location>
</feature>
<dbReference type="InterPro" id="IPR020067">
    <property type="entry name" value="Frizzled_dom"/>
</dbReference>
<dbReference type="SUPFAM" id="SSF63501">
    <property type="entry name" value="Frizzled cysteine-rich domain"/>
    <property type="match status" value="1"/>
</dbReference>
<evidence type="ECO:0000259" key="18">
    <source>
        <dbReference type="PROSITE" id="PS50038"/>
    </source>
</evidence>
<feature type="transmembrane region" description="Helical" evidence="16">
    <location>
        <begin position="425"/>
        <end position="448"/>
    </location>
</feature>
<keyword evidence="4" id="KW-1003">Cell membrane</keyword>
<evidence type="ECO:0000256" key="14">
    <source>
        <dbReference type="PROSITE-ProRule" id="PRU00090"/>
    </source>
</evidence>
<feature type="disulfide bond" evidence="14">
    <location>
        <begin position="41"/>
        <end position="102"/>
    </location>
</feature>
<dbReference type="GO" id="GO:0035567">
    <property type="term" value="P:non-canonical Wnt signaling pathway"/>
    <property type="evidence" value="ECO:0007669"/>
    <property type="project" value="TreeGrafter"/>
</dbReference>
<evidence type="ECO:0000259" key="19">
    <source>
        <dbReference type="PROSITE" id="PS50261"/>
    </source>
</evidence>
<keyword evidence="3" id="KW-0217">Developmental protein</keyword>
<dbReference type="PRINTS" id="PR00489">
    <property type="entry name" value="FRIZZLED"/>
</dbReference>
<sequence length="644" mass="71787">MILRILSVTVFVIVVISQTWADSSDSYYGDSYHLSDKHLKCEEITIPMCRGIGYNLTSYPNDFSHDSQDEAGMEVHQFWPLVEIKCSADLKFFLCSMYTPICIAEYPKPVPACRGVCERARDGCAPIMQQYNFEWPERFNCDNLPLPNNPDNLCMEKPSHLDDDESHTTQSSAPRPTKKVKCTKKNQKNCAGSPVETNARECDCTCRNPLIPLGPKDHWYNHSVAVIKNTIQDVKNCKLPCKSPFFTHEEQEFAGLWIALWSGLCVISTLMTLTTFLIDTERFKYPERPIVFLSMCYFMVATGYLMRIFIGHEHIACDGTGVNAAIKYSSVGRNPCTLVFLLIYFFGMSSSIWWVVLAFTWFLAAGLKWGNEAIAKHSTYFHLAAWLIPTVQSVLVLLKPGVDGDPVAGICYVGNTSTENLKNFVLVPLFICLAIGTTFLMAGFVSLFRIRSVIKQQGGIGAGSKADKLEKLMIRIGIFSVLYTVPAVMIIGCHMYEVTYHDEWMAGLACPCAAKKGYKTMPLYSVLMLKYFMALAVGITSGVWIWSGKTLDSWKRFWKRCFGGGSASAQPIATNEALLKGNRAPFPQPYAGSTVSHHPQHASTAATSLLATPYGQTMGSVASNSHHHLQHHVLTKQVTNLSHV</sequence>
<evidence type="ECO:0000313" key="20">
    <source>
        <dbReference type="EMBL" id="SSX19833.1"/>
    </source>
</evidence>
<evidence type="ECO:0000256" key="6">
    <source>
        <dbReference type="ARBA" id="ARBA00022692"/>
    </source>
</evidence>
<feature type="chain" id="PRO_5016402308" evidence="17">
    <location>
        <begin position="22"/>
        <end position="644"/>
    </location>
</feature>
<keyword evidence="10 16" id="KW-0472">Membrane</keyword>
<feature type="disulfide bond" evidence="14">
    <location>
        <begin position="86"/>
        <end position="124"/>
    </location>
</feature>
<dbReference type="Gene3D" id="1.10.2000.10">
    <property type="entry name" value="Frizzled cysteine-rich domain"/>
    <property type="match status" value="1"/>
</dbReference>
<name>A0A336LSY3_CULSO</name>
<keyword evidence="8 16" id="KW-1133">Transmembrane helix</keyword>
<dbReference type="CDD" id="cd15035">
    <property type="entry name" value="7tmF_FZD5_FZD8-like"/>
    <property type="match status" value="1"/>
</dbReference>
<keyword evidence="12" id="KW-0675">Receptor</keyword>
<evidence type="ECO:0000256" key="11">
    <source>
        <dbReference type="ARBA" id="ARBA00023157"/>
    </source>
</evidence>
<feature type="transmembrane region" description="Helical" evidence="16">
    <location>
        <begin position="472"/>
        <end position="492"/>
    </location>
</feature>
<comment type="similarity">
    <text evidence="2">Belongs to the G-protein coupled receptor Fz/Smo family.</text>
</comment>
<dbReference type="Pfam" id="PF01392">
    <property type="entry name" value="Fz"/>
    <property type="match status" value="1"/>
</dbReference>
<dbReference type="GO" id="GO:0017147">
    <property type="term" value="F:Wnt-protein binding"/>
    <property type="evidence" value="ECO:0007669"/>
    <property type="project" value="TreeGrafter"/>
</dbReference>
<keyword evidence="9" id="KW-0297">G-protein coupled receptor</keyword>
<dbReference type="InterPro" id="IPR036790">
    <property type="entry name" value="Frizzled_dom_sf"/>
</dbReference>
<reference evidence="20" key="1">
    <citation type="submission" date="2018-07" db="EMBL/GenBank/DDBJ databases">
        <authorList>
            <person name="Quirk P.G."/>
            <person name="Krulwich T.A."/>
        </authorList>
    </citation>
    <scope>NUCLEOTIDE SEQUENCE</scope>
</reference>
<dbReference type="EMBL" id="UFQT01000098">
    <property type="protein sequence ID" value="SSX19833.1"/>
    <property type="molecule type" value="Genomic_DNA"/>
</dbReference>
<dbReference type="GO" id="GO:0004930">
    <property type="term" value="F:G protein-coupled receptor activity"/>
    <property type="evidence" value="ECO:0007669"/>
    <property type="project" value="UniProtKB-KW"/>
</dbReference>
<evidence type="ECO:0000256" key="17">
    <source>
        <dbReference type="SAM" id="SignalP"/>
    </source>
</evidence>
<dbReference type="PROSITE" id="PS50261">
    <property type="entry name" value="G_PROTEIN_RECEP_F2_4"/>
    <property type="match status" value="1"/>
</dbReference>
<feature type="disulfide bond" evidence="14">
    <location>
        <begin position="117"/>
        <end position="141"/>
    </location>
</feature>
<dbReference type="FunFam" id="1.20.1070.10:FF:000262">
    <property type="entry name" value="Frizzled 2"/>
    <property type="match status" value="1"/>
</dbReference>
<feature type="disulfide bond" evidence="14">
    <location>
        <begin position="113"/>
        <end position="154"/>
    </location>
</feature>
<dbReference type="PROSITE" id="PS50038">
    <property type="entry name" value="FZ"/>
    <property type="match status" value="1"/>
</dbReference>
<dbReference type="SMART" id="SM01330">
    <property type="entry name" value="Frizzled"/>
    <property type="match status" value="1"/>
</dbReference>
<feature type="signal peptide" evidence="17">
    <location>
        <begin position="1"/>
        <end position="21"/>
    </location>
</feature>
<keyword evidence="7 17" id="KW-0732">Signal</keyword>
<evidence type="ECO:0000256" key="3">
    <source>
        <dbReference type="ARBA" id="ARBA00022473"/>
    </source>
</evidence>
<feature type="domain" description="G-protein coupled receptors family 2 profile 2" evidence="19">
    <location>
        <begin position="254"/>
        <end position="553"/>
    </location>
</feature>
<dbReference type="InterPro" id="IPR000539">
    <property type="entry name" value="Frizzled/Smoothened_7TM"/>
</dbReference>
<evidence type="ECO:0000256" key="15">
    <source>
        <dbReference type="SAM" id="MobiDB-lite"/>
    </source>
</evidence>
<keyword evidence="11 14" id="KW-1015">Disulfide bond</keyword>
<dbReference type="SMART" id="SM00063">
    <property type="entry name" value="FRI"/>
    <property type="match status" value="1"/>
</dbReference>
<evidence type="ECO:0000256" key="7">
    <source>
        <dbReference type="ARBA" id="ARBA00022729"/>
    </source>
</evidence>
<dbReference type="InterPro" id="IPR015526">
    <property type="entry name" value="Frizzled/SFRP"/>
</dbReference>
<feature type="transmembrane region" description="Helical" evidence="16">
    <location>
        <begin position="379"/>
        <end position="398"/>
    </location>
</feature>